<dbReference type="InterPro" id="IPR043128">
    <property type="entry name" value="Rev_trsase/Diguanyl_cyclase"/>
</dbReference>
<dbReference type="InterPro" id="IPR043502">
    <property type="entry name" value="DNA/RNA_pol_sf"/>
</dbReference>
<dbReference type="Gene3D" id="3.30.70.270">
    <property type="match status" value="2"/>
</dbReference>
<dbReference type="Pfam" id="PF00078">
    <property type="entry name" value="RVT_1"/>
    <property type="match status" value="1"/>
</dbReference>
<proteinExistence type="predicted"/>
<reference evidence="3 4" key="1">
    <citation type="journal article" date="2021" name="Comput. Struct. Biotechnol. J.">
        <title>De novo genome assembly of the potent medicinal plant Rehmannia glutinosa using nanopore technology.</title>
        <authorList>
            <person name="Ma L."/>
            <person name="Dong C."/>
            <person name="Song C."/>
            <person name="Wang X."/>
            <person name="Zheng X."/>
            <person name="Niu Y."/>
            <person name="Chen S."/>
            <person name="Feng W."/>
        </authorList>
    </citation>
    <scope>NUCLEOTIDE SEQUENCE [LARGE SCALE GENOMIC DNA]</scope>
    <source>
        <strain evidence="3">DH-2019</strain>
    </source>
</reference>
<protein>
    <recommendedName>
        <fullName evidence="5">Reverse transcriptase domain-containing protein</fullName>
    </recommendedName>
</protein>
<dbReference type="CDD" id="cd01647">
    <property type="entry name" value="RT_LTR"/>
    <property type="match status" value="1"/>
</dbReference>
<evidence type="ECO:0000313" key="4">
    <source>
        <dbReference type="Proteomes" id="UP001318860"/>
    </source>
</evidence>
<dbReference type="PANTHER" id="PTHR46148:SF60">
    <property type="entry name" value="CHROMO DOMAIN-CONTAINING PROTEIN"/>
    <property type="match status" value="1"/>
</dbReference>
<dbReference type="Pfam" id="PF24626">
    <property type="entry name" value="SH3_Tf2-1"/>
    <property type="match status" value="1"/>
</dbReference>
<comment type="caution">
    <text evidence="3">The sequence shown here is derived from an EMBL/GenBank/DDBJ whole genome shotgun (WGS) entry which is preliminary data.</text>
</comment>
<feature type="domain" description="Tf2-1-like SH3-like" evidence="2">
    <location>
        <begin position="136"/>
        <end position="202"/>
    </location>
</feature>
<dbReference type="PANTHER" id="PTHR46148">
    <property type="entry name" value="CHROMO DOMAIN-CONTAINING PROTEIN"/>
    <property type="match status" value="1"/>
</dbReference>
<name>A0ABR0WJS7_REHGL</name>
<sequence length="274" mass="32560">MNRVFRDFLDKSVIVFIDDILVYSRTKEEHVEHLRSILEVLKAKQLYAKFKKCEFWLDRVGFLGHVMSGAGISVDPSKVEAINNWPQPTNPSKVRSFLGLAHGYYRQVIKERIRTAQSRQKSYADKRRKDLEFEVGDKVFLRLSPRTERIDQSQKGGKLSPRYVGPYKILQRIEKLAYRLELPAPYAGMHDVFHVSRLKKYQSDPEHIITRDTPPLMENLSYTERPIRIIDQQIRQLRKREIPMVKVVWQNHNRDKDATWEMEEDMRNQYPELF</sequence>
<evidence type="ECO:0000259" key="2">
    <source>
        <dbReference type="Pfam" id="PF24626"/>
    </source>
</evidence>
<dbReference type="InterPro" id="IPR056924">
    <property type="entry name" value="SH3_Tf2-1"/>
</dbReference>
<dbReference type="Proteomes" id="UP001318860">
    <property type="component" value="Unassembled WGS sequence"/>
</dbReference>
<evidence type="ECO:0000313" key="3">
    <source>
        <dbReference type="EMBL" id="KAK6146359.1"/>
    </source>
</evidence>
<organism evidence="3 4">
    <name type="scientific">Rehmannia glutinosa</name>
    <name type="common">Chinese foxglove</name>
    <dbReference type="NCBI Taxonomy" id="99300"/>
    <lineage>
        <taxon>Eukaryota</taxon>
        <taxon>Viridiplantae</taxon>
        <taxon>Streptophyta</taxon>
        <taxon>Embryophyta</taxon>
        <taxon>Tracheophyta</taxon>
        <taxon>Spermatophyta</taxon>
        <taxon>Magnoliopsida</taxon>
        <taxon>eudicotyledons</taxon>
        <taxon>Gunneridae</taxon>
        <taxon>Pentapetalae</taxon>
        <taxon>asterids</taxon>
        <taxon>lamiids</taxon>
        <taxon>Lamiales</taxon>
        <taxon>Orobanchaceae</taxon>
        <taxon>Rehmannieae</taxon>
        <taxon>Rehmannia</taxon>
    </lineage>
</organism>
<keyword evidence="4" id="KW-1185">Reference proteome</keyword>
<dbReference type="SUPFAM" id="SSF56672">
    <property type="entry name" value="DNA/RNA polymerases"/>
    <property type="match status" value="1"/>
</dbReference>
<dbReference type="InterPro" id="IPR000477">
    <property type="entry name" value="RT_dom"/>
</dbReference>
<feature type="domain" description="Reverse transcriptase" evidence="1">
    <location>
        <begin position="1"/>
        <end position="66"/>
    </location>
</feature>
<gene>
    <name evidence="3" type="ORF">DH2020_020228</name>
</gene>
<evidence type="ECO:0008006" key="5">
    <source>
        <dbReference type="Google" id="ProtNLM"/>
    </source>
</evidence>
<evidence type="ECO:0000259" key="1">
    <source>
        <dbReference type="Pfam" id="PF00078"/>
    </source>
</evidence>
<dbReference type="EMBL" id="JABTTQ020000011">
    <property type="protein sequence ID" value="KAK6146359.1"/>
    <property type="molecule type" value="Genomic_DNA"/>
</dbReference>
<accession>A0ABR0WJS7</accession>